<name>A0A7Y8D1S3_PSEPU</name>
<dbReference type="RefSeq" id="WP_177010604.1">
    <property type="nucleotide sequence ID" value="NZ_JACARV010000038.1"/>
</dbReference>
<sequence>MIGKWGGLPAIRLYRAGPVLVGAHIFTTAQISLFTIQVLKPHGEHENMTIGSSYNHPAKLAIEPPSTSQPWAALPETTRPFVWMIDFTFDHYPHYQML</sequence>
<comment type="caution">
    <text evidence="1">The sequence shown here is derived from an EMBL/GenBank/DDBJ whole genome shotgun (WGS) entry which is preliminary data.</text>
</comment>
<dbReference type="Proteomes" id="UP000542695">
    <property type="component" value="Unassembled WGS sequence"/>
</dbReference>
<protein>
    <submittedName>
        <fullName evidence="1">Uncharacterized protein</fullName>
    </submittedName>
</protein>
<proteinExistence type="predicted"/>
<accession>A0A7Y8D1S3</accession>
<gene>
    <name evidence="1" type="ORF">HX798_14625</name>
</gene>
<dbReference type="AlphaFoldDB" id="A0A7Y8D1S3"/>
<evidence type="ECO:0000313" key="1">
    <source>
        <dbReference type="EMBL" id="NWC81515.1"/>
    </source>
</evidence>
<evidence type="ECO:0000313" key="2">
    <source>
        <dbReference type="Proteomes" id="UP000542695"/>
    </source>
</evidence>
<dbReference type="EMBL" id="JACARV010000038">
    <property type="protein sequence ID" value="NWC81515.1"/>
    <property type="molecule type" value="Genomic_DNA"/>
</dbReference>
<organism evidence="1 2">
    <name type="scientific">Pseudomonas putida</name>
    <name type="common">Arthrobacter siderocapsulatus</name>
    <dbReference type="NCBI Taxonomy" id="303"/>
    <lineage>
        <taxon>Bacteria</taxon>
        <taxon>Pseudomonadati</taxon>
        <taxon>Pseudomonadota</taxon>
        <taxon>Gammaproteobacteria</taxon>
        <taxon>Pseudomonadales</taxon>
        <taxon>Pseudomonadaceae</taxon>
        <taxon>Pseudomonas</taxon>
    </lineage>
</organism>
<reference evidence="1 2" key="1">
    <citation type="submission" date="2020-04" db="EMBL/GenBank/DDBJ databases">
        <title>Molecular characterization of pseudomonads from Agaricus bisporus reveal novel blotch 2 pathogens in Western Europe.</title>
        <authorList>
            <person name="Taparia T."/>
            <person name="Krijger M."/>
            <person name="Haynes E."/>
            <person name="Elpinstone J.G."/>
            <person name="Noble R."/>
            <person name="Van Der Wolf J."/>
        </authorList>
    </citation>
    <scope>NUCLEOTIDE SEQUENCE [LARGE SCALE GENOMIC DNA]</scope>
    <source>
        <strain evidence="1 2">P7765</strain>
    </source>
</reference>